<sequence length="32" mass="3880">MEMTDCSKCRFRNCCTLAWDYGSLYCNDYEEE</sequence>
<accession>A0A8S5QGC1</accession>
<protein>
    <submittedName>
        <fullName evidence="1">Retinoic acid receptor RXR-alpha</fullName>
    </submittedName>
</protein>
<proteinExistence type="predicted"/>
<organism evidence="1">
    <name type="scientific">Siphoviridae sp. cteHV32</name>
    <dbReference type="NCBI Taxonomy" id="2825588"/>
    <lineage>
        <taxon>Viruses</taxon>
        <taxon>Duplodnaviria</taxon>
        <taxon>Heunggongvirae</taxon>
        <taxon>Uroviricota</taxon>
        <taxon>Caudoviricetes</taxon>
    </lineage>
</organism>
<dbReference type="EMBL" id="BK015653">
    <property type="protein sequence ID" value="DAE18295.1"/>
    <property type="molecule type" value="Genomic_DNA"/>
</dbReference>
<reference evidence="1" key="1">
    <citation type="journal article" date="2021" name="Proc. Natl. Acad. Sci. U.S.A.">
        <title>A Catalog of Tens of Thousands of Viruses from Human Metagenomes Reveals Hidden Associations with Chronic Diseases.</title>
        <authorList>
            <person name="Tisza M.J."/>
            <person name="Buck C.B."/>
        </authorList>
    </citation>
    <scope>NUCLEOTIDE SEQUENCE</scope>
    <source>
        <strain evidence="1">CteHV32</strain>
    </source>
</reference>
<evidence type="ECO:0000313" key="1">
    <source>
        <dbReference type="EMBL" id="DAE18295.1"/>
    </source>
</evidence>
<keyword evidence="1" id="KW-0675">Receptor</keyword>
<name>A0A8S5QGC1_9CAUD</name>